<keyword evidence="2" id="KW-1185">Reference proteome</keyword>
<comment type="caution">
    <text evidence="1">The sequence shown here is derived from an EMBL/GenBank/DDBJ whole genome shotgun (WGS) entry which is preliminary data.</text>
</comment>
<sequence>MPTSIIDLVACADCGDQVSDAVLTDDDREICADCTDVYCQCARCDRYATDVRETVEGDDVCDDCALRYYNECDDCCILTSGRYTTGAGDRICGNCAESYWSCERCDDLINSGDYCSYCEDRFDSELSAGGLVHDYGYKPRPTFHGNGPLFLGLELEISTPHGYLDDCAELASDRLGRLGYLKQDCSLNDDTGYGFEMVSHPMSYQWAIDQYPWELLSALRRNGCSGTGNGLHVHISRDAFDSANHTYRWMKFLYRNASKVTRMARRVSDTWAAFDDYDRKIAKDLAKGRKGYRHRAINTVNDDTLELRVFASSLEPQQVQAALGLAAASVEYTQQLTVAAIAQRNGWDWSAFVTWLQARPEYGPLARELEDRGCAC</sequence>
<proteinExistence type="predicted"/>
<accession>A0ABW5G746</accession>
<evidence type="ECO:0000313" key="1">
    <source>
        <dbReference type="EMBL" id="MFD2422675.1"/>
    </source>
</evidence>
<name>A0ABW5G746_9PSEU</name>
<evidence type="ECO:0000313" key="2">
    <source>
        <dbReference type="Proteomes" id="UP001597417"/>
    </source>
</evidence>
<evidence type="ECO:0008006" key="3">
    <source>
        <dbReference type="Google" id="ProtNLM"/>
    </source>
</evidence>
<reference evidence="2" key="1">
    <citation type="journal article" date="2019" name="Int. J. Syst. Evol. Microbiol.">
        <title>The Global Catalogue of Microorganisms (GCM) 10K type strain sequencing project: providing services to taxonomists for standard genome sequencing and annotation.</title>
        <authorList>
            <consortium name="The Broad Institute Genomics Platform"/>
            <consortium name="The Broad Institute Genome Sequencing Center for Infectious Disease"/>
            <person name="Wu L."/>
            <person name="Ma J."/>
        </authorList>
    </citation>
    <scope>NUCLEOTIDE SEQUENCE [LARGE SCALE GENOMIC DNA]</scope>
    <source>
        <strain evidence="2">CGMCC 4.7645</strain>
    </source>
</reference>
<organism evidence="1 2">
    <name type="scientific">Amycolatopsis pigmentata</name>
    <dbReference type="NCBI Taxonomy" id="450801"/>
    <lineage>
        <taxon>Bacteria</taxon>
        <taxon>Bacillati</taxon>
        <taxon>Actinomycetota</taxon>
        <taxon>Actinomycetes</taxon>
        <taxon>Pseudonocardiales</taxon>
        <taxon>Pseudonocardiaceae</taxon>
        <taxon>Amycolatopsis</taxon>
    </lineage>
</organism>
<dbReference type="Proteomes" id="UP001597417">
    <property type="component" value="Unassembled WGS sequence"/>
</dbReference>
<gene>
    <name evidence="1" type="ORF">ACFSXZ_40770</name>
</gene>
<dbReference type="RefSeq" id="WP_378271890.1">
    <property type="nucleotide sequence ID" value="NZ_JBHUKR010000030.1"/>
</dbReference>
<dbReference type="EMBL" id="JBHUKR010000030">
    <property type="protein sequence ID" value="MFD2422675.1"/>
    <property type="molecule type" value="Genomic_DNA"/>
</dbReference>
<protein>
    <recommendedName>
        <fullName evidence="3">Amidoligase enzyme</fullName>
    </recommendedName>
</protein>